<dbReference type="InterPro" id="IPR029058">
    <property type="entry name" value="AB_hydrolase_fold"/>
</dbReference>
<keyword evidence="1" id="KW-0732">Signal</keyword>
<evidence type="ECO:0000313" key="2">
    <source>
        <dbReference type="EMBL" id="CAL1543227.1"/>
    </source>
</evidence>
<dbReference type="SUPFAM" id="SSF53474">
    <property type="entry name" value="alpha/beta-Hydrolases"/>
    <property type="match status" value="1"/>
</dbReference>
<feature type="chain" id="PRO_5043853145" description="Chlorophyllase" evidence="1">
    <location>
        <begin position="23"/>
        <end position="340"/>
    </location>
</feature>
<protein>
    <recommendedName>
        <fullName evidence="4">Chlorophyllase</fullName>
    </recommendedName>
</protein>
<dbReference type="PANTHER" id="PTHR33428:SF14">
    <property type="entry name" value="CARBOXYLESTERASE TYPE B DOMAIN-CONTAINING PROTEIN"/>
    <property type="match status" value="1"/>
</dbReference>
<evidence type="ECO:0008006" key="4">
    <source>
        <dbReference type="Google" id="ProtNLM"/>
    </source>
</evidence>
<gene>
    <name evidence="2" type="ORF">GSLYS_00016761001</name>
</gene>
<sequence length="340" mass="38010">MSAYGYRLKVCCLLLTIQLTRATVELLGPGHHHWYPQRVGSPFGPGTFATSQRVIEPSVDNSPLKSTVYYPVTPGAYAPIVFIGGMYGYVLSEYYSTFLTTVASHGYIVIGMDPRTLTPQDEHISHTRNVSKHSPNNGVGDNHSVTSKLEFYLKQMSWLKDHLRNITATVPDWGKAALMCQSAGCDDTLLMINGSRSIAHAAIFIDPVSFHSLDLQPIPSRIPALSFMSQLSEDFPYCCISGMGWKKVYSLMTCTKVRMEIKDFGHCDLLEQSVWEKCHATKICRTTDDSRLQEYRQFASGVVDAFLRWTLYGDKNMAQYVTVPSLMPLPIEGFAFSVTC</sequence>
<dbReference type="Proteomes" id="UP001497497">
    <property type="component" value="Unassembled WGS sequence"/>
</dbReference>
<accession>A0AAV2IEC6</accession>
<proteinExistence type="predicted"/>
<comment type="caution">
    <text evidence="2">The sequence shown here is derived from an EMBL/GenBank/DDBJ whole genome shotgun (WGS) entry which is preliminary data.</text>
</comment>
<dbReference type="Pfam" id="PF07224">
    <property type="entry name" value="Chlorophyllase"/>
    <property type="match status" value="1"/>
</dbReference>
<dbReference type="PANTHER" id="PTHR33428">
    <property type="entry name" value="CHLOROPHYLLASE-2, CHLOROPLASTIC"/>
    <property type="match status" value="1"/>
</dbReference>
<evidence type="ECO:0000313" key="3">
    <source>
        <dbReference type="Proteomes" id="UP001497497"/>
    </source>
</evidence>
<organism evidence="2 3">
    <name type="scientific">Lymnaea stagnalis</name>
    <name type="common">Great pond snail</name>
    <name type="synonym">Helix stagnalis</name>
    <dbReference type="NCBI Taxonomy" id="6523"/>
    <lineage>
        <taxon>Eukaryota</taxon>
        <taxon>Metazoa</taxon>
        <taxon>Spiralia</taxon>
        <taxon>Lophotrochozoa</taxon>
        <taxon>Mollusca</taxon>
        <taxon>Gastropoda</taxon>
        <taxon>Heterobranchia</taxon>
        <taxon>Euthyneura</taxon>
        <taxon>Panpulmonata</taxon>
        <taxon>Hygrophila</taxon>
        <taxon>Lymnaeoidea</taxon>
        <taxon>Lymnaeidae</taxon>
        <taxon>Lymnaea</taxon>
    </lineage>
</organism>
<dbReference type="Gene3D" id="3.40.50.1820">
    <property type="entry name" value="alpha/beta hydrolase"/>
    <property type="match status" value="1"/>
</dbReference>
<dbReference type="AlphaFoldDB" id="A0AAV2IEC6"/>
<name>A0AAV2IEC6_LYMST</name>
<reference evidence="2 3" key="1">
    <citation type="submission" date="2024-04" db="EMBL/GenBank/DDBJ databases">
        <authorList>
            <consortium name="Genoscope - CEA"/>
            <person name="William W."/>
        </authorList>
    </citation>
    <scope>NUCLEOTIDE SEQUENCE [LARGE SCALE GENOMIC DNA]</scope>
</reference>
<evidence type="ECO:0000256" key="1">
    <source>
        <dbReference type="SAM" id="SignalP"/>
    </source>
</evidence>
<dbReference type="InterPro" id="IPR017395">
    <property type="entry name" value="Chlorophyllase-like"/>
</dbReference>
<feature type="signal peptide" evidence="1">
    <location>
        <begin position="1"/>
        <end position="22"/>
    </location>
</feature>
<keyword evidence="3" id="KW-1185">Reference proteome</keyword>
<dbReference type="EMBL" id="CAXITT010000534">
    <property type="protein sequence ID" value="CAL1543227.1"/>
    <property type="molecule type" value="Genomic_DNA"/>
</dbReference>